<evidence type="ECO:0000256" key="2">
    <source>
        <dbReference type="ARBA" id="ARBA00023136"/>
    </source>
</evidence>
<dbReference type="InterPro" id="IPR007485">
    <property type="entry name" value="LPS_assembly_LptE"/>
</dbReference>
<evidence type="ECO:0000313" key="9">
    <source>
        <dbReference type="Proteomes" id="UP000094379"/>
    </source>
</evidence>
<comment type="caution">
    <text evidence="8">The sequence shown here is derived from an EMBL/GenBank/DDBJ whole genome shotgun (WGS) entry which is preliminary data.</text>
</comment>
<dbReference type="RefSeq" id="WP_069296654.1">
    <property type="nucleotide sequence ID" value="NZ_MCRI01000030.1"/>
</dbReference>
<dbReference type="PANTHER" id="PTHR38098:SF1">
    <property type="entry name" value="LPS-ASSEMBLY LIPOPROTEIN LPTE"/>
    <property type="match status" value="1"/>
</dbReference>
<comment type="subunit">
    <text evidence="6">Component of the lipopolysaccharide transport and assembly complex. Interacts with LptD.</text>
</comment>
<dbReference type="STRING" id="291169.A9E74_02257"/>
<dbReference type="GO" id="GO:0015920">
    <property type="term" value="P:lipopolysaccharide transport"/>
    <property type="evidence" value="ECO:0007669"/>
    <property type="project" value="TreeGrafter"/>
</dbReference>
<comment type="function">
    <text evidence="6">Together with LptD, is involved in the assembly of lipopolysaccharide (LPS) at the surface of the outer membrane. Required for the proper assembly of LptD. Binds LPS and may serve as the LPS recognition site at the outer membrane.</text>
</comment>
<organism evidence="8 9">
    <name type="scientific">Methylophaga muralis</name>
    <dbReference type="NCBI Taxonomy" id="291169"/>
    <lineage>
        <taxon>Bacteria</taxon>
        <taxon>Pseudomonadati</taxon>
        <taxon>Pseudomonadota</taxon>
        <taxon>Gammaproteobacteria</taxon>
        <taxon>Thiotrichales</taxon>
        <taxon>Piscirickettsiaceae</taxon>
        <taxon>Methylophaga</taxon>
    </lineage>
</organism>
<dbReference type="GO" id="GO:0009279">
    <property type="term" value="C:cell outer membrane"/>
    <property type="evidence" value="ECO:0007669"/>
    <property type="project" value="UniProtKB-SubCell"/>
</dbReference>
<evidence type="ECO:0000256" key="5">
    <source>
        <dbReference type="ARBA" id="ARBA00023288"/>
    </source>
</evidence>
<dbReference type="HAMAP" id="MF_01186">
    <property type="entry name" value="LPS_assembly_LptE"/>
    <property type="match status" value="1"/>
</dbReference>
<keyword evidence="2 6" id="KW-0472">Membrane</keyword>
<feature type="chain" id="PRO_5009128519" description="LPS-assembly lipoprotein LptE" evidence="7">
    <location>
        <begin position="25"/>
        <end position="161"/>
    </location>
</feature>
<protein>
    <recommendedName>
        <fullName evidence="6">LPS-assembly lipoprotein LptE</fullName>
    </recommendedName>
</protein>
<sequence length="161" mass="18262">MLKKLIIAGLCMLIAACGFQLRGAADLPASIQTMHIQGISMRDGLGLELKRTLRRNGINVIDDYSEGAAVLSFLRNRYERRVLSVGGNAKVSEYELILEVTFQLTDNQQNKVIDNESFEARRDYQFDQEQVLGRDGEERLLRDEMDKQVSQAILRRLSALD</sequence>
<evidence type="ECO:0000256" key="6">
    <source>
        <dbReference type="HAMAP-Rule" id="MF_01186"/>
    </source>
</evidence>
<dbReference type="AlphaFoldDB" id="A0A1E3GPS4"/>
<evidence type="ECO:0000256" key="1">
    <source>
        <dbReference type="ARBA" id="ARBA00022729"/>
    </source>
</evidence>
<dbReference type="PATRIC" id="fig|291169.3.peg.2266"/>
<reference evidence="8 9" key="1">
    <citation type="submission" date="2016-07" db="EMBL/GenBank/DDBJ databases">
        <title>Draft Genome Sequence of Methylophaga muralis Bur 1.</title>
        <authorList>
            <person name="Vasilenko O.V."/>
            <person name="Doronina N.V."/>
            <person name="Shmareva M.N."/>
            <person name="Tarlachkov S.V."/>
            <person name="Mustakhimov I."/>
            <person name="Trotsenko Y.A."/>
        </authorList>
    </citation>
    <scope>NUCLEOTIDE SEQUENCE [LARGE SCALE GENOMIC DNA]</scope>
    <source>
        <strain evidence="8 9">Bur 1</strain>
    </source>
</reference>
<dbReference type="GO" id="GO:0001530">
    <property type="term" value="F:lipopolysaccharide binding"/>
    <property type="evidence" value="ECO:0007669"/>
    <property type="project" value="TreeGrafter"/>
</dbReference>
<keyword evidence="4 6" id="KW-0998">Cell outer membrane</keyword>
<keyword evidence="9" id="KW-1185">Reference proteome</keyword>
<dbReference type="EMBL" id="MCRI01000030">
    <property type="protein sequence ID" value="ODN66030.1"/>
    <property type="molecule type" value="Genomic_DNA"/>
</dbReference>
<dbReference type="PANTHER" id="PTHR38098">
    <property type="entry name" value="LPS-ASSEMBLY LIPOPROTEIN LPTE"/>
    <property type="match status" value="1"/>
</dbReference>
<evidence type="ECO:0000313" key="8">
    <source>
        <dbReference type="EMBL" id="ODN66030.1"/>
    </source>
</evidence>
<accession>A0A1E3GPS4</accession>
<feature type="signal peptide" evidence="7">
    <location>
        <begin position="1"/>
        <end position="24"/>
    </location>
</feature>
<keyword evidence="3 6" id="KW-0564">Palmitate</keyword>
<dbReference type="Gene3D" id="3.30.160.150">
    <property type="entry name" value="Lipoprotein like domain"/>
    <property type="match status" value="1"/>
</dbReference>
<name>A0A1E3GPS4_9GAMM</name>
<keyword evidence="5 6" id="KW-0449">Lipoprotein</keyword>
<dbReference type="Pfam" id="PF04390">
    <property type="entry name" value="LptE"/>
    <property type="match status" value="1"/>
</dbReference>
<dbReference type="PROSITE" id="PS51257">
    <property type="entry name" value="PROKAR_LIPOPROTEIN"/>
    <property type="match status" value="1"/>
</dbReference>
<comment type="similarity">
    <text evidence="6">Belongs to the LptE lipoprotein family.</text>
</comment>
<dbReference type="GO" id="GO:0043165">
    <property type="term" value="P:Gram-negative-bacterium-type cell outer membrane assembly"/>
    <property type="evidence" value="ECO:0007669"/>
    <property type="project" value="UniProtKB-UniRule"/>
</dbReference>
<dbReference type="Proteomes" id="UP000094379">
    <property type="component" value="Unassembled WGS sequence"/>
</dbReference>
<evidence type="ECO:0000256" key="4">
    <source>
        <dbReference type="ARBA" id="ARBA00023237"/>
    </source>
</evidence>
<keyword evidence="1 6" id="KW-0732">Signal</keyword>
<dbReference type="GO" id="GO:1990351">
    <property type="term" value="C:transporter complex"/>
    <property type="evidence" value="ECO:0007669"/>
    <property type="project" value="TreeGrafter"/>
</dbReference>
<evidence type="ECO:0000256" key="3">
    <source>
        <dbReference type="ARBA" id="ARBA00023139"/>
    </source>
</evidence>
<gene>
    <name evidence="6 8" type="primary">lptE</name>
    <name evidence="8" type="ORF">A9E74_02257</name>
</gene>
<comment type="subcellular location">
    <subcellularLocation>
        <location evidence="6">Cell outer membrane</location>
        <topology evidence="6">Lipid-anchor</topology>
    </subcellularLocation>
</comment>
<proteinExistence type="inferred from homology"/>
<evidence type="ECO:0000256" key="7">
    <source>
        <dbReference type="SAM" id="SignalP"/>
    </source>
</evidence>